<dbReference type="KEGG" id="pam:PANA_2316"/>
<dbReference type="EMBL" id="CP001875">
    <property type="protein sequence ID" value="ADD77483.1"/>
    <property type="molecule type" value="Genomic_DNA"/>
</dbReference>
<gene>
    <name evidence="1" type="ordered locus">PANA_2316</name>
</gene>
<dbReference type="Proteomes" id="UP000001702">
    <property type="component" value="Chromosome"/>
</dbReference>
<evidence type="ECO:0000313" key="1">
    <source>
        <dbReference type="EMBL" id="ADD77483.1"/>
    </source>
</evidence>
<dbReference type="STRING" id="706191.PANA_2316"/>
<proteinExistence type="predicted"/>
<name>D4GH36_PANAM</name>
<keyword evidence="2" id="KW-1185">Reference proteome</keyword>
<sequence>MEKTMSDDMFEFDIDAQLEQAEAKAEKKAGEVPEDLIDDADCEGCKI</sequence>
<dbReference type="eggNOG" id="ENOG5033EY1">
    <property type="taxonomic scope" value="Bacteria"/>
</dbReference>
<reference evidence="1 2" key="1">
    <citation type="journal article" date="2010" name="J. Bacteriol.">
        <title>Genome sequence of Pantoea ananatis LMG20103, the causative agent of Eucalyptus blight and dieback.</title>
        <authorList>
            <person name="De Maayer P."/>
            <person name="Chan W.Y."/>
            <person name="Venter S.N."/>
            <person name="Toth I.K."/>
            <person name="Birch P.R."/>
            <person name="Joubert F."/>
            <person name="Coutinho T.A."/>
        </authorList>
    </citation>
    <scope>NUCLEOTIDE SEQUENCE [LARGE SCALE GENOMIC DNA]</scope>
    <source>
        <strain evidence="1 2">LMG 20103</strain>
    </source>
</reference>
<organism evidence="1 2">
    <name type="scientific">Pantoea ananatis (strain LMG 20103)</name>
    <dbReference type="NCBI Taxonomy" id="706191"/>
    <lineage>
        <taxon>Bacteria</taxon>
        <taxon>Pseudomonadati</taxon>
        <taxon>Pseudomonadota</taxon>
        <taxon>Gammaproteobacteria</taxon>
        <taxon>Enterobacterales</taxon>
        <taxon>Erwiniaceae</taxon>
        <taxon>Pantoea</taxon>
    </lineage>
</organism>
<dbReference type="AlphaFoldDB" id="D4GH36"/>
<protein>
    <submittedName>
        <fullName evidence="1">Uncharacterized protein</fullName>
    </submittedName>
</protein>
<dbReference type="HOGENOM" id="CLU_3233331_0_0_6"/>
<accession>D4GH36</accession>
<evidence type="ECO:0000313" key="2">
    <source>
        <dbReference type="Proteomes" id="UP000001702"/>
    </source>
</evidence>